<gene>
    <name evidence="2" type="ORF">GEV02_08045</name>
</gene>
<organism evidence="2 3">
    <name type="scientific">Rugamonas aquatica</name>
    <dbReference type="NCBI Taxonomy" id="2743357"/>
    <lineage>
        <taxon>Bacteria</taxon>
        <taxon>Pseudomonadati</taxon>
        <taxon>Pseudomonadota</taxon>
        <taxon>Betaproteobacteria</taxon>
        <taxon>Burkholderiales</taxon>
        <taxon>Oxalobacteraceae</taxon>
        <taxon>Telluria group</taxon>
        <taxon>Rugamonas</taxon>
    </lineage>
</organism>
<feature type="chain" id="PRO_5025516616" evidence="1">
    <location>
        <begin position="24"/>
        <end position="273"/>
    </location>
</feature>
<reference evidence="2 3" key="1">
    <citation type="submission" date="2019-10" db="EMBL/GenBank/DDBJ databases">
        <title>Two novel species isolated from a subtropical stream in China.</title>
        <authorList>
            <person name="Lu H."/>
        </authorList>
    </citation>
    <scope>NUCLEOTIDE SEQUENCE [LARGE SCALE GENOMIC DNA]</scope>
    <source>
        <strain evidence="2 3">FT29W</strain>
    </source>
</reference>
<feature type="signal peptide" evidence="1">
    <location>
        <begin position="1"/>
        <end position="23"/>
    </location>
</feature>
<keyword evidence="1" id="KW-0732">Signal</keyword>
<protein>
    <submittedName>
        <fullName evidence="2">Uncharacterized protein</fullName>
    </submittedName>
</protein>
<keyword evidence="3" id="KW-1185">Reference proteome</keyword>
<evidence type="ECO:0000313" key="3">
    <source>
        <dbReference type="Proteomes" id="UP000440498"/>
    </source>
</evidence>
<accession>A0A6A7MZD4</accession>
<sequence>MNHFIPRAVLVALLLCPFPPVAAAGQDHGQAAAAVVEVPGARGDRDEKSYRKIFEGMEVFERNRPLAPGATLRFKVLPRRAGVSLQGLTMQLRGAHTRIAIPLDADLSFELPRDAAAAQDDAMVTSNRKAGSLTWRAEIRSPGTPAKTRRLGDLLLECKVGMVADLVAYVPSPVNLLITKLPDPCRTLSINMFYFTERPLFSIALMQGARRVILPAAQLHGPDAPMLTDLQDWYFLRDKAFMMQFKPLYEQGWQDDTLLQFDYMDDDPPGAAL</sequence>
<dbReference type="RefSeq" id="WP_152837562.1">
    <property type="nucleotide sequence ID" value="NZ_WHUG01000003.1"/>
</dbReference>
<dbReference type="Proteomes" id="UP000440498">
    <property type="component" value="Unassembled WGS sequence"/>
</dbReference>
<dbReference type="EMBL" id="WHUG01000003">
    <property type="protein sequence ID" value="MQA38097.1"/>
    <property type="molecule type" value="Genomic_DNA"/>
</dbReference>
<proteinExistence type="predicted"/>
<dbReference type="AlphaFoldDB" id="A0A6A7MZD4"/>
<evidence type="ECO:0000313" key="2">
    <source>
        <dbReference type="EMBL" id="MQA38097.1"/>
    </source>
</evidence>
<comment type="caution">
    <text evidence="2">The sequence shown here is derived from an EMBL/GenBank/DDBJ whole genome shotgun (WGS) entry which is preliminary data.</text>
</comment>
<name>A0A6A7MZD4_9BURK</name>
<evidence type="ECO:0000256" key="1">
    <source>
        <dbReference type="SAM" id="SignalP"/>
    </source>
</evidence>